<protein>
    <submittedName>
        <fullName evidence="1">Uncharacterized protein</fullName>
    </submittedName>
</protein>
<evidence type="ECO:0000313" key="2">
    <source>
        <dbReference type="Proteomes" id="UP000043437"/>
    </source>
</evidence>
<proteinExistence type="predicted"/>
<dbReference type="EMBL" id="CDMG01000004">
    <property type="protein sequence ID" value="CRI32245.1"/>
    <property type="molecule type" value="Genomic_DNA"/>
</dbReference>
<reference evidence="2" key="1">
    <citation type="submission" date="2014-12" db="EMBL/GenBank/DDBJ databases">
        <authorList>
            <person name="Jaenicke S."/>
        </authorList>
    </citation>
    <scope>NUCLEOTIDE SEQUENCE [LARGE SCALE GENOMIC DNA]</scope>
</reference>
<dbReference type="Proteomes" id="UP000043437">
    <property type="component" value="Unassembled WGS sequence"/>
</dbReference>
<organism evidence="1 2">
    <name type="scientific">Helicobacter ailurogastricus</name>
    <dbReference type="NCBI Taxonomy" id="1578720"/>
    <lineage>
        <taxon>Bacteria</taxon>
        <taxon>Pseudomonadati</taxon>
        <taxon>Campylobacterota</taxon>
        <taxon>Epsilonproteobacteria</taxon>
        <taxon>Campylobacterales</taxon>
        <taxon>Helicobacteraceae</taxon>
        <taxon>Helicobacter</taxon>
    </lineage>
</organism>
<dbReference type="AlphaFoldDB" id="A0A0K2Y2P0"/>
<sequence length="54" mass="6082">MCMLPVGEGAKRNIGYQAFLPNYSTMDEIIKHSQSKAHNGAQITKICKNHYNTQ</sequence>
<accession>A0A0K2Y2P0</accession>
<gene>
    <name evidence="1" type="ORF">HAL07_07200</name>
</gene>
<name>A0A0K2Y2P0_9HELI</name>
<evidence type="ECO:0000313" key="1">
    <source>
        <dbReference type="EMBL" id="CRI32245.1"/>
    </source>
</evidence>